<dbReference type="Proteomes" id="UP001174677">
    <property type="component" value="Unassembled WGS sequence"/>
</dbReference>
<evidence type="ECO:0000313" key="3">
    <source>
        <dbReference type="EMBL" id="KAJ9129630.1"/>
    </source>
</evidence>
<proteinExistence type="predicted"/>
<dbReference type="Pfam" id="PF01535">
    <property type="entry name" value="PPR"/>
    <property type="match status" value="4"/>
</dbReference>
<evidence type="ECO:0008006" key="5">
    <source>
        <dbReference type="Google" id="ProtNLM"/>
    </source>
</evidence>
<dbReference type="InterPro" id="IPR046848">
    <property type="entry name" value="E_motif"/>
</dbReference>
<feature type="repeat" description="PPR" evidence="2">
    <location>
        <begin position="74"/>
        <end position="108"/>
    </location>
</feature>
<accession>A0ABQ9KBF5</accession>
<dbReference type="InterPro" id="IPR002885">
    <property type="entry name" value="PPR_rpt"/>
</dbReference>
<keyword evidence="4" id="KW-1185">Reference proteome</keyword>
<evidence type="ECO:0000256" key="2">
    <source>
        <dbReference type="PROSITE-ProRule" id="PRU00708"/>
    </source>
</evidence>
<comment type="caution">
    <text evidence="3">The sequence shown here is derived from an EMBL/GenBank/DDBJ whole genome shotgun (WGS) entry which is preliminary data.</text>
</comment>
<dbReference type="InterPro" id="IPR046960">
    <property type="entry name" value="PPR_At4g14850-like_plant"/>
</dbReference>
<dbReference type="PROSITE" id="PS51375">
    <property type="entry name" value="PPR"/>
    <property type="match status" value="1"/>
</dbReference>
<organism evidence="3 4">
    <name type="scientific">Hevea brasiliensis</name>
    <name type="common">Para rubber tree</name>
    <name type="synonym">Siphonia brasiliensis</name>
    <dbReference type="NCBI Taxonomy" id="3981"/>
    <lineage>
        <taxon>Eukaryota</taxon>
        <taxon>Viridiplantae</taxon>
        <taxon>Streptophyta</taxon>
        <taxon>Embryophyta</taxon>
        <taxon>Tracheophyta</taxon>
        <taxon>Spermatophyta</taxon>
        <taxon>Magnoliopsida</taxon>
        <taxon>eudicotyledons</taxon>
        <taxon>Gunneridae</taxon>
        <taxon>Pentapetalae</taxon>
        <taxon>rosids</taxon>
        <taxon>fabids</taxon>
        <taxon>Malpighiales</taxon>
        <taxon>Euphorbiaceae</taxon>
        <taxon>Crotonoideae</taxon>
        <taxon>Micrandreae</taxon>
        <taxon>Hevea</taxon>
    </lineage>
</organism>
<dbReference type="EMBL" id="JARPOI010000117">
    <property type="protein sequence ID" value="KAJ9129630.1"/>
    <property type="molecule type" value="Genomic_DNA"/>
</dbReference>
<gene>
    <name evidence="3" type="ORF">P3X46_033763</name>
</gene>
<evidence type="ECO:0000256" key="1">
    <source>
        <dbReference type="ARBA" id="ARBA00022737"/>
    </source>
</evidence>
<dbReference type="PANTHER" id="PTHR47926">
    <property type="entry name" value="PENTATRICOPEPTIDE REPEAT-CONTAINING PROTEIN"/>
    <property type="match status" value="1"/>
</dbReference>
<dbReference type="NCBIfam" id="TIGR00756">
    <property type="entry name" value="PPR"/>
    <property type="match status" value="2"/>
</dbReference>
<dbReference type="PANTHER" id="PTHR47926:SF452">
    <property type="entry name" value="PENTATRICOPEPTIDE REPEAT-CONTAINING PROTEIN"/>
    <property type="match status" value="1"/>
</dbReference>
<dbReference type="Gene3D" id="1.25.40.10">
    <property type="entry name" value="Tetratricopeptide repeat domain"/>
    <property type="match status" value="2"/>
</dbReference>
<dbReference type="InterPro" id="IPR011990">
    <property type="entry name" value="TPR-like_helical_dom_sf"/>
</dbReference>
<name>A0ABQ9KBF5_HEVBR</name>
<protein>
    <recommendedName>
        <fullName evidence="5">Pentacotripeptide-repeat region of PRORP domain-containing protein</fullName>
    </recommendedName>
</protein>
<evidence type="ECO:0000313" key="4">
    <source>
        <dbReference type="Proteomes" id="UP001174677"/>
    </source>
</evidence>
<dbReference type="Pfam" id="PF20431">
    <property type="entry name" value="E_motif"/>
    <property type="match status" value="1"/>
</dbReference>
<sequence length="374" mass="42695">MHRASIPFDSFSILFTLKSCTRLQNFTIICHLHSHIIKLGFITHVCVATSLLHVYVVTSFGNVCLLFDEMPERNTITWNTMITGYSRSGNINNVLALFEEMPLRDVASLSAMNLAYFYHGYWDKGLSLFQEMMSSGEPKPDQVTVGTVLSSWAHLGSLALLVGKSVRGFTVKNGWELNVEIGTILNACLVFDLMRIYIYIYIYTAQHGFSQETLMLFKKMQQADIRPNEPTITGILNACAHSGLVEEGRKYFRMIEEYGLEHRIQHYGCMVDLFGKAGLLEEAYEVIKMMKFETNIVIWGSFLSASKEHKQFDMAERVIEQILSVIKPGNDRGIYTLICDLYALNEKWDDAERVRKLMLNQNVRKARGSSFVRS</sequence>
<keyword evidence="1" id="KW-0677">Repeat</keyword>
<reference evidence="3 4" key="1">
    <citation type="journal article" date="2023" name="Plant Biotechnol. J.">
        <title>Chromosome-level wild Hevea brasiliensis genome provides new tools for genomic-assisted breeding and valuable loci to elevate rubber yield.</title>
        <authorList>
            <person name="Cheng H."/>
            <person name="Song X."/>
            <person name="Hu Y."/>
            <person name="Wu T."/>
            <person name="Yang Q."/>
            <person name="An Z."/>
            <person name="Feng S."/>
            <person name="Deng Z."/>
            <person name="Wu W."/>
            <person name="Zeng X."/>
            <person name="Tu M."/>
            <person name="Wang X."/>
            <person name="Huang H."/>
        </authorList>
    </citation>
    <scope>NUCLEOTIDE SEQUENCE [LARGE SCALE GENOMIC DNA]</scope>
    <source>
        <strain evidence="3">MT/VB/25A 57/8</strain>
    </source>
</reference>